<organism evidence="2 3">
    <name type="scientific">Colletotrichum plurivorum</name>
    <dbReference type="NCBI Taxonomy" id="2175906"/>
    <lineage>
        <taxon>Eukaryota</taxon>
        <taxon>Fungi</taxon>
        <taxon>Dikarya</taxon>
        <taxon>Ascomycota</taxon>
        <taxon>Pezizomycotina</taxon>
        <taxon>Sordariomycetes</taxon>
        <taxon>Hypocreomycetidae</taxon>
        <taxon>Glomerellales</taxon>
        <taxon>Glomerellaceae</taxon>
        <taxon>Colletotrichum</taxon>
        <taxon>Colletotrichum orchidearum species complex</taxon>
    </lineage>
</organism>
<evidence type="ECO:0008006" key="4">
    <source>
        <dbReference type="Google" id="ProtNLM"/>
    </source>
</evidence>
<feature type="region of interest" description="Disordered" evidence="1">
    <location>
        <begin position="365"/>
        <end position="389"/>
    </location>
</feature>
<proteinExistence type="predicted"/>
<gene>
    <name evidence="2" type="ORF">CPLU01_15397</name>
</gene>
<dbReference type="Proteomes" id="UP000654918">
    <property type="component" value="Unassembled WGS sequence"/>
</dbReference>
<sequence length="389" mass="42925">MEATSQFESLPTEVLIQILASILDIHCLWSILTSSPASYRVFNRYSEEIFWPSISDGVLPTQTQELIRFLLHLRAGAFQKTRLGDVTRKIKDREAGIVLGTCKGGVLGYDFPTMDPSKEPSLEVMRAMLAVAGRLRCLSGACIAHYLDRVTAARVDGRAGESSSSETVTPPSWVEEQRVIRVFWRIQLIHELKLAAREGRILRSAAAAEEEDGLDAGSFYDSSVSNLKAAHHEVMTAIEFLRDSLALADWKHNSNQLPPATWPARHFPPSTLRMPSSSSLRQSSLVMPTDGLWIVDSMSRGAHSPIKYAGFEPYRALGFAIWDRQRLADMGLASPPGHGRVTGLGSYFSCWLGLLSPSDLVRAEESMREAESQGGRLGPLQPMIQDNAS</sequence>
<reference evidence="2" key="1">
    <citation type="journal article" date="2020" name="Phytopathology">
        <title>Genome Sequence Resources of Colletotrichum truncatum, C. plurivorum, C. musicola, and C. sojae: Four Species Pathogenic to Soybean (Glycine max).</title>
        <authorList>
            <person name="Rogerio F."/>
            <person name="Boufleur T.R."/>
            <person name="Ciampi-Guillardi M."/>
            <person name="Sukno S.A."/>
            <person name="Thon M.R."/>
            <person name="Massola Junior N.S."/>
            <person name="Baroncelli R."/>
        </authorList>
    </citation>
    <scope>NUCLEOTIDE SEQUENCE</scope>
    <source>
        <strain evidence="2">LFN00145</strain>
    </source>
</reference>
<name>A0A8H6MUY5_9PEZI</name>
<dbReference type="AlphaFoldDB" id="A0A8H6MUY5"/>
<keyword evidence="3" id="KW-1185">Reference proteome</keyword>
<dbReference type="EMBL" id="WIGO01000514">
    <property type="protein sequence ID" value="KAF6810004.1"/>
    <property type="molecule type" value="Genomic_DNA"/>
</dbReference>
<evidence type="ECO:0000313" key="2">
    <source>
        <dbReference type="EMBL" id="KAF6810004.1"/>
    </source>
</evidence>
<protein>
    <recommendedName>
        <fullName evidence="4">F-box domain-containing protein</fullName>
    </recommendedName>
</protein>
<evidence type="ECO:0000313" key="3">
    <source>
        <dbReference type="Proteomes" id="UP000654918"/>
    </source>
</evidence>
<comment type="caution">
    <text evidence="2">The sequence shown here is derived from an EMBL/GenBank/DDBJ whole genome shotgun (WGS) entry which is preliminary data.</text>
</comment>
<accession>A0A8H6MUY5</accession>
<evidence type="ECO:0000256" key="1">
    <source>
        <dbReference type="SAM" id="MobiDB-lite"/>
    </source>
</evidence>